<feature type="region of interest" description="Disordered" evidence="10">
    <location>
        <begin position="7"/>
        <end position="27"/>
    </location>
</feature>
<accession>A0ABP7TJ19</accession>
<reference evidence="13" key="1">
    <citation type="journal article" date="2019" name="Int. J. Syst. Evol. Microbiol.">
        <title>The Global Catalogue of Microorganisms (GCM) 10K type strain sequencing project: providing services to taxonomists for standard genome sequencing and annotation.</title>
        <authorList>
            <consortium name="The Broad Institute Genomics Platform"/>
            <consortium name="The Broad Institute Genome Sequencing Center for Infectious Disease"/>
            <person name="Wu L."/>
            <person name="Ma J."/>
        </authorList>
    </citation>
    <scope>NUCLEOTIDE SEQUENCE [LARGE SCALE GENOMIC DNA]</scope>
    <source>
        <strain evidence="13">JCM 17225</strain>
    </source>
</reference>
<evidence type="ECO:0000256" key="5">
    <source>
        <dbReference type="ARBA" id="ARBA00022519"/>
    </source>
</evidence>
<dbReference type="InterPro" id="IPR006260">
    <property type="entry name" value="TonB/TolA_C"/>
</dbReference>
<comment type="subcellular location">
    <subcellularLocation>
        <location evidence="1">Cell inner membrane</location>
        <topology evidence="1">Single-pass membrane protein</topology>
        <orientation evidence="1">Periplasmic side</orientation>
    </subcellularLocation>
</comment>
<keyword evidence="4" id="KW-1003">Cell membrane</keyword>
<evidence type="ECO:0000256" key="10">
    <source>
        <dbReference type="SAM" id="MobiDB-lite"/>
    </source>
</evidence>
<evidence type="ECO:0000313" key="13">
    <source>
        <dbReference type="Proteomes" id="UP001501469"/>
    </source>
</evidence>
<evidence type="ECO:0000256" key="6">
    <source>
        <dbReference type="ARBA" id="ARBA00022692"/>
    </source>
</evidence>
<keyword evidence="13" id="KW-1185">Reference proteome</keyword>
<evidence type="ECO:0000259" key="11">
    <source>
        <dbReference type="PROSITE" id="PS52015"/>
    </source>
</evidence>
<dbReference type="NCBIfam" id="TIGR01352">
    <property type="entry name" value="tonB_Cterm"/>
    <property type="match status" value="1"/>
</dbReference>
<organism evidence="12 13">
    <name type="scientific">Hymenobacter glaciei</name>
    <dbReference type="NCBI Taxonomy" id="877209"/>
    <lineage>
        <taxon>Bacteria</taxon>
        <taxon>Pseudomonadati</taxon>
        <taxon>Bacteroidota</taxon>
        <taxon>Cytophagia</taxon>
        <taxon>Cytophagales</taxon>
        <taxon>Hymenobacteraceae</taxon>
        <taxon>Hymenobacter</taxon>
    </lineage>
</organism>
<dbReference type="PANTHER" id="PTHR33446">
    <property type="entry name" value="PROTEIN TONB-RELATED"/>
    <property type="match status" value="1"/>
</dbReference>
<comment type="similarity">
    <text evidence="2">Belongs to the TonB family.</text>
</comment>
<dbReference type="InterPro" id="IPR037682">
    <property type="entry name" value="TonB_C"/>
</dbReference>
<name>A0ABP7TJ19_9BACT</name>
<keyword evidence="5" id="KW-0997">Cell inner membrane</keyword>
<dbReference type="Gene3D" id="3.30.1150.10">
    <property type="match status" value="1"/>
</dbReference>
<evidence type="ECO:0000256" key="8">
    <source>
        <dbReference type="ARBA" id="ARBA00022989"/>
    </source>
</evidence>
<keyword evidence="7" id="KW-0653">Protein transport</keyword>
<keyword evidence="8" id="KW-1133">Transmembrane helix</keyword>
<protein>
    <recommendedName>
        <fullName evidence="11">TonB C-terminal domain-containing protein</fullName>
    </recommendedName>
</protein>
<evidence type="ECO:0000256" key="4">
    <source>
        <dbReference type="ARBA" id="ARBA00022475"/>
    </source>
</evidence>
<keyword evidence="6" id="KW-0812">Transmembrane</keyword>
<proteinExistence type="inferred from homology"/>
<evidence type="ECO:0000256" key="1">
    <source>
        <dbReference type="ARBA" id="ARBA00004383"/>
    </source>
</evidence>
<dbReference type="InterPro" id="IPR051045">
    <property type="entry name" value="TonB-dependent_transducer"/>
</dbReference>
<keyword evidence="3" id="KW-0813">Transport</keyword>
<gene>
    <name evidence="12" type="ORF">GCM10022409_08460</name>
</gene>
<dbReference type="PROSITE" id="PS52015">
    <property type="entry name" value="TONB_CTD"/>
    <property type="match status" value="1"/>
</dbReference>
<dbReference type="SUPFAM" id="SSF74653">
    <property type="entry name" value="TolA/TonB C-terminal domain"/>
    <property type="match status" value="1"/>
</dbReference>
<dbReference type="Proteomes" id="UP001501469">
    <property type="component" value="Unassembled WGS sequence"/>
</dbReference>
<dbReference type="Pfam" id="PF03544">
    <property type="entry name" value="TonB_C"/>
    <property type="match status" value="1"/>
</dbReference>
<evidence type="ECO:0000256" key="9">
    <source>
        <dbReference type="ARBA" id="ARBA00023136"/>
    </source>
</evidence>
<feature type="domain" description="TonB C-terminal" evidence="11">
    <location>
        <begin position="47"/>
        <end position="138"/>
    </location>
</feature>
<dbReference type="EMBL" id="BAABDK010000008">
    <property type="protein sequence ID" value="GAA4026795.1"/>
    <property type="molecule type" value="Genomic_DNA"/>
</dbReference>
<sequence length="138" mass="14586">MLGLLAASQGHAQTGPNQSAPASPAAPAAINPDSVFVNPEVRPQFVGGDRAFAAYVGKSIRYPQQALNRRISGRVFISFTLSAQGKVQDAHVVSGPGNGLNEEALRLIWTMPPWEPGRVNGQPVRVACTLPIAFNSGR</sequence>
<dbReference type="PANTHER" id="PTHR33446:SF2">
    <property type="entry name" value="PROTEIN TONB"/>
    <property type="match status" value="1"/>
</dbReference>
<comment type="caution">
    <text evidence="12">The sequence shown here is derived from an EMBL/GenBank/DDBJ whole genome shotgun (WGS) entry which is preliminary data.</text>
</comment>
<evidence type="ECO:0000256" key="2">
    <source>
        <dbReference type="ARBA" id="ARBA00006555"/>
    </source>
</evidence>
<evidence type="ECO:0000256" key="7">
    <source>
        <dbReference type="ARBA" id="ARBA00022927"/>
    </source>
</evidence>
<evidence type="ECO:0000256" key="3">
    <source>
        <dbReference type="ARBA" id="ARBA00022448"/>
    </source>
</evidence>
<keyword evidence="9" id="KW-0472">Membrane</keyword>
<evidence type="ECO:0000313" key="12">
    <source>
        <dbReference type="EMBL" id="GAA4026795.1"/>
    </source>
</evidence>